<dbReference type="HOGENOM" id="CLU_036100_1_0_1"/>
<dbReference type="InParanoid" id="E4UZU0"/>
<keyword evidence="2" id="KW-0853">WD repeat</keyword>
<accession>E4UZU0</accession>
<dbReference type="InterPro" id="IPR015943">
    <property type="entry name" value="WD40/YVTN_repeat-like_dom_sf"/>
</dbReference>
<name>E4UZU0_ARTGP</name>
<keyword evidence="3" id="KW-0677">Repeat</keyword>
<dbReference type="SUPFAM" id="SSF50978">
    <property type="entry name" value="WD40 repeat-like"/>
    <property type="match status" value="1"/>
</dbReference>
<dbReference type="AlphaFoldDB" id="E4UZU0"/>
<comment type="catalytic activity">
    <reaction evidence="7">
        <text>diphthine methyl ester-[translation elongation factor 2] + H2O = diphthine-[translation elongation factor 2] + methanol + H(+)</text>
        <dbReference type="Rhea" id="RHEA:42656"/>
        <dbReference type="Rhea" id="RHEA-COMP:10172"/>
        <dbReference type="Rhea" id="RHEA-COMP:10173"/>
        <dbReference type="ChEBI" id="CHEBI:15377"/>
        <dbReference type="ChEBI" id="CHEBI:15378"/>
        <dbReference type="ChEBI" id="CHEBI:17790"/>
        <dbReference type="ChEBI" id="CHEBI:79005"/>
        <dbReference type="ChEBI" id="CHEBI:82696"/>
        <dbReference type="EC" id="3.1.1.97"/>
    </reaction>
</comment>
<dbReference type="OrthoDB" id="1930760at2759"/>
<organism evidence="9">
    <name type="scientific">Arthroderma gypseum (strain ATCC MYA-4604 / CBS 118893)</name>
    <name type="common">Microsporum gypseum</name>
    <dbReference type="NCBI Taxonomy" id="535722"/>
    <lineage>
        <taxon>Eukaryota</taxon>
        <taxon>Fungi</taxon>
        <taxon>Dikarya</taxon>
        <taxon>Ascomycota</taxon>
        <taxon>Pezizomycotina</taxon>
        <taxon>Eurotiomycetes</taxon>
        <taxon>Eurotiomycetidae</taxon>
        <taxon>Onygenales</taxon>
        <taxon>Arthrodermataceae</taxon>
        <taxon>Nannizzia</taxon>
    </lineage>
</organism>
<evidence type="ECO:0000256" key="3">
    <source>
        <dbReference type="ARBA" id="ARBA00022737"/>
    </source>
</evidence>
<dbReference type="Gene3D" id="2.130.10.10">
    <property type="entry name" value="YVTN repeat-like/Quinoprotein amine dehydrogenase"/>
    <property type="match status" value="2"/>
</dbReference>
<dbReference type="Proteomes" id="UP000002669">
    <property type="component" value="Unassembled WGS sequence"/>
</dbReference>
<gene>
    <name evidence="8" type="ORF">MGYG_05878</name>
</gene>
<dbReference type="eggNOG" id="KOG0280">
    <property type="taxonomic scope" value="Eukaryota"/>
</dbReference>
<dbReference type="OMA" id="LDMKWLP"/>
<dbReference type="RefSeq" id="XP_003171331.1">
    <property type="nucleotide sequence ID" value="XM_003171283.1"/>
</dbReference>
<evidence type="ECO:0000313" key="9">
    <source>
        <dbReference type="Proteomes" id="UP000002669"/>
    </source>
</evidence>
<dbReference type="EC" id="3.1.1.97" evidence="6"/>
<dbReference type="VEuPathDB" id="FungiDB:MGYG_05878"/>
<sequence>MSITRDSSSFSTIFLDQPPSCLQFCPTAPDFVIVGTYLLTVDESNANDSSPESSRSGSLQLFKLDTQSYHLSQVQRLALPHAVFDLQFSPHDPSLFAIALSAGKVSLYKIEKFPKSAGSEVSICFLNTLRVRNDDTKLSLFLAWVPPFPIEADDTVSPTVGFAVSFSDGQVSVFRKDHASLMIEQESIKETCMEGIPIEIWSLAFQRRNDGQLFLFSGDDFNQVRKFTLSNDSDFDTDNLPINDRGRYHEGGVTAILPLCDQDGESIILTGSYDQHVRVYRFGTRRQVLADLDLGGGVWRLKLLRIENKPVEPSQGALTSYLILASCMHGGARVISVTYSSKNPGAGGTWDVKVIAQFTEHESMNYASDVWQNYKEPGKLLCLSSSFYDKRVCIWEATV</sequence>
<evidence type="ECO:0000256" key="4">
    <source>
        <dbReference type="ARBA" id="ARBA00022801"/>
    </source>
</evidence>
<proteinExistence type="inferred from homology"/>
<evidence type="ECO:0000256" key="2">
    <source>
        <dbReference type="ARBA" id="ARBA00022574"/>
    </source>
</evidence>
<dbReference type="STRING" id="535722.E4UZU0"/>
<evidence type="ECO:0000256" key="6">
    <source>
        <dbReference type="ARBA" id="ARBA00039131"/>
    </source>
</evidence>
<evidence type="ECO:0000256" key="1">
    <source>
        <dbReference type="ARBA" id="ARBA00005156"/>
    </source>
</evidence>
<dbReference type="FunCoup" id="E4UZU0">
    <property type="interactions" value="129"/>
</dbReference>
<evidence type="ECO:0000313" key="8">
    <source>
        <dbReference type="EMBL" id="EFR02877.1"/>
    </source>
</evidence>
<dbReference type="InterPro" id="IPR052415">
    <property type="entry name" value="Diphthine_MTase"/>
</dbReference>
<dbReference type="GO" id="GO:0061685">
    <property type="term" value="F:diphthine methylesterase activity"/>
    <property type="evidence" value="ECO:0007669"/>
    <property type="project" value="UniProtKB-EC"/>
</dbReference>
<comment type="pathway">
    <text evidence="1">Protein modification; peptidyl-diphthamide biosynthesis.</text>
</comment>
<dbReference type="GO" id="GO:0017183">
    <property type="term" value="P:protein histidyl modification to diphthamide"/>
    <property type="evidence" value="ECO:0007669"/>
    <property type="project" value="TreeGrafter"/>
</dbReference>
<keyword evidence="4" id="KW-0378">Hydrolase</keyword>
<dbReference type="InterPro" id="IPR036322">
    <property type="entry name" value="WD40_repeat_dom_sf"/>
</dbReference>
<protein>
    <recommendedName>
        <fullName evidence="6">methylated diphthine methylhydrolase</fullName>
        <ecNumber evidence="6">3.1.1.97</ecNumber>
    </recommendedName>
</protein>
<evidence type="ECO:0000256" key="5">
    <source>
        <dbReference type="ARBA" id="ARBA00038092"/>
    </source>
</evidence>
<keyword evidence="9" id="KW-1185">Reference proteome</keyword>
<dbReference type="GeneID" id="10026581"/>
<dbReference type="GO" id="GO:0005737">
    <property type="term" value="C:cytoplasm"/>
    <property type="evidence" value="ECO:0007669"/>
    <property type="project" value="TreeGrafter"/>
</dbReference>
<dbReference type="PANTHER" id="PTHR46042">
    <property type="entry name" value="DIPHTHINE METHYLTRANSFERASE"/>
    <property type="match status" value="1"/>
</dbReference>
<dbReference type="EMBL" id="DS989826">
    <property type="protein sequence ID" value="EFR02877.1"/>
    <property type="molecule type" value="Genomic_DNA"/>
</dbReference>
<dbReference type="PANTHER" id="PTHR46042:SF1">
    <property type="entry name" value="DIPHTHINE METHYLTRANSFERASE"/>
    <property type="match status" value="1"/>
</dbReference>
<reference evidence="9" key="1">
    <citation type="journal article" date="2012" name="MBio">
        <title>Comparative genome analysis of Trichophyton rubrum and related dermatophytes reveals candidate genes involved in infection.</title>
        <authorList>
            <person name="Martinez D.A."/>
            <person name="Oliver B.G."/>
            <person name="Graeser Y."/>
            <person name="Goldberg J.M."/>
            <person name="Li W."/>
            <person name="Martinez-Rossi N.M."/>
            <person name="Monod M."/>
            <person name="Shelest E."/>
            <person name="Barton R.C."/>
            <person name="Birch E."/>
            <person name="Brakhage A.A."/>
            <person name="Chen Z."/>
            <person name="Gurr S.J."/>
            <person name="Heiman D."/>
            <person name="Heitman J."/>
            <person name="Kosti I."/>
            <person name="Rossi A."/>
            <person name="Saif S."/>
            <person name="Samalova M."/>
            <person name="Saunders C.W."/>
            <person name="Shea T."/>
            <person name="Summerbell R.C."/>
            <person name="Xu J."/>
            <person name="Young S."/>
            <person name="Zeng Q."/>
            <person name="Birren B.W."/>
            <person name="Cuomo C.A."/>
            <person name="White T.C."/>
        </authorList>
    </citation>
    <scope>NUCLEOTIDE SEQUENCE [LARGE SCALE GENOMIC DNA]</scope>
    <source>
        <strain evidence="9">ATCC MYA-4604 / CBS 118893</strain>
    </source>
</reference>
<comment type="similarity">
    <text evidence="5">Belongs to the DPH7 family.</text>
</comment>
<dbReference type="Pfam" id="PF00400">
    <property type="entry name" value="WD40"/>
    <property type="match status" value="1"/>
</dbReference>
<evidence type="ECO:0000256" key="7">
    <source>
        <dbReference type="ARBA" id="ARBA00047551"/>
    </source>
</evidence>
<dbReference type="InterPro" id="IPR001680">
    <property type="entry name" value="WD40_rpt"/>
</dbReference>